<keyword evidence="2" id="KW-1185">Reference proteome</keyword>
<dbReference type="EMBL" id="JAULUE010002064">
    <property type="protein sequence ID" value="KAK5879793.1"/>
    <property type="molecule type" value="Genomic_DNA"/>
</dbReference>
<proteinExistence type="predicted"/>
<evidence type="ECO:0000313" key="1">
    <source>
        <dbReference type="EMBL" id="KAK5879793.1"/>
    </source>
</evidence>
<comment type="caution">
    <text evidence="1">The sequence shown here is derived from an EMBL/GenBank/DDBJ whole genome shotgun (WGS) entry which is preliminary data.</text>
</comment>
<organism evidence="1 2">
    <name type="scientific">Champsocephalus esox</name>
    <name type="common">pike icefish</name>
    <dbReference type="NCBI Taxonomy" id="159716"/>
    <lineage>
        <taxon>Eukaryota</taxon>
        <taxon>Metazoa</taxon>
        <taxon>Chordata</taxon>
        <taxon>Craniata</taxon>
        <taxon>Vertebrata</taxon>
        <taxon>Euteleostomi</taxon>
        <taxon>Actinopterygii</taxon>
        <taxon>Neopterygii</taxon>
        <taxon>Teleostei</taxon>
        <taxon>Neoteleostei</taxon>
        <taxon>Acanthomorphata</taxon>
        <taxon>Eupercaria</taxon>
        <taxon>Perciformes</taxon>
        <taxon>Notothenioidei</taxon>
        <taxon>Channichthyidae</taxon>
        <taxon>Champsocephalus</taxon>
    </lineage>
</organism>
<sequence>MVLISHNALQPLGTHSARSQLININEPSDEYANAGALRCPGEQQQPTNQRPPCALHFQWRETKAGSGFSGHQRHFLRIIFLINA</sequence>
<evidence type="ECO:0000313" key="2">
    <source>
        <dbReference type="Proteomes" id="UP001335648"/>
    </source>
</evidence>
<accession>A0AAN8B743</accession>
<name>A0AAN8B743_9TELE</name>
<dbReference type="Proteomes" id="UP001335648">
    <property type="component" value="Unassembled WGS sequence"/>
</dbReference>
<protein>
    <submittedName>
        <fullName evidence="1">Uncharacterized protein</fullName>
    </submittedName>
</protein>
<reference evidence="1 2" key="1">
    <citation type="journal article" date="2023" name="Mol. Biol. Evol.">
        <title>Genomics of Secondarily Temperate Adaptation in the Only Non-Antarctic Icefish.</title>
        <authorList>
            <person name="Rivera-Colon A.G."/>
            <person name="Rayamajhi N."/>
            <person name="Minhas B.F."/>
            <person name="Madrigal G."/>
            <person name="Bilyk K.T."/>
            <person name="Yoon V."/>
            <person name="Hune M."/>
            <person name="Gregory S."/>
            <person name="Cheng C.H.C."/>
            <person name="Catchen J.M."/>
        </authorList>
    </citation>
    <scope>NUCLEOTIDE SEQUENCE [LARGE SCALE GENOMIC DNA]</scope>
    <source>
        <strain evidence="1">JC2023a</strain>
    </source>
</reference>
<dbReference type="AlphaFoldDB" id="A0AAN8B743"/>
<gene>
    <name evidence="1" type="ORF">CesoFtcFv8_022879</name>
</gene>